<dbReference type="AlphaFoldDB" id="A0A927MR04"/>
<feature type="domain" description="Aminoglycoside phosphotransferase" evidence="1">
    <location>
        <begin position="75"/>
        <end position="154"/>
    </location>
</feature>
<dbReference type="Gene3D" id="3.90.1200.10">
    <property type="match status" value="1"/>
</dbReference>
<dbReference type="Proteomes" id="UP000638648">
    <property type="component" value="Unassembled WGS sequence"/>
</dbReference>
<gene>
    <name evidence="2" type="ORF">HEB94_002134</name>
</gene>
<protein>
    <recommendedName>
        <fullName evidence="1">Aminoglycoside phosphotransferase domain-containing protein</fullName>
    </recommendedName>
</protein>
<accession>A0A927MR04</accession>
<proteinExistence type="predicted"/>
<evidence type="ECO:0000313" key="3">
    <source>
        <dbReference type="Proteomes" id="UP000638648"/>
    </source>
</evidence>
<dbReference type="EMBL" id="JADBEM010000001">
    <property type="protein sequence ID" value="MBE1605286.1"/>
    <property type="molecule type" value="Genomic_DNA"/>
</dbReference>
<dbReference type="SUPFAM" id="SSF56112">
    <property type="entry name" value="Protein kinase-like (PK-like)"/>
    <property type="match status" value="1"/>
</dbReference>
<dbReference type="InterPro" id="IPR002575">
    <property type="entry name" value="Aminoglycoside_PTrfase"/>
</dbReference>
<reference evidence="2" key="1">
    <citation type="submission" date="2020-10" db="EMBL/GenBank/DDBJ databases">
        <title>Sequencing the genomes of 1000 actinobacteria strains.</title>
        <authorList>
            <person name="Klenk H.-P."/>
        </authorList>
    </citation>
    <scope>NUCLEOTIDE SEQUENCE</scope>
    <source>
        <strain evidence="2">DSM 45354</strain>
    </source>
</reference>
<evidence type="ECO:0000313" key="2">
    <source>
        <dbReference type="EMBL" id="MBE1605286.1"/>
    </source>
</evidence>
<evidence type="ECO:0000259" key="1">
    <source>
        <dbReference type="Pfam" id="PF01636"/>
    </source>
</evidence>
<organism evidence="2 3">
    <name type="scientific">Actinopolymorpha pittospori</name>
    <dbReference type="NCBI Taxonomy" id="648752"/>
    <lineage>
        <taxon>Bacteria</taxon>
        <taxon>Bacillati</taxon>
        <taxon>Actinomycetota</taxon>
        <taxon>Actinomycetes</taxon>
        <taxon>Propionibacteriales</taxon>
        <taxon>Actinopolymorphaceae</taxon>
        <taxon>Actinopolymorpha</taxon>
    </lineage>
</organism>
<name>A0A927MR04_9ACTN</name>
<comment type="caution">
    <text evidence="2">The sequence shown here is derived from an EMBL/GenBank/DDBJ whole genome shotgun (WGS) entry which is preliminary data.</text>
</comment>
<keyword evidence="3" id="KW-1185">Reference proteome</keyword>
<sequence>MNEQPLAGGHLTDELVRIGSTVRRTRGPHSPFVEELLGYLESVGYPYAPRYRGVDEAGRDIFTYIPGNTSDHPRQRAPDASKLGARMLRQLHDVTTGHALAAGAKCVTHGDAGDNNTLFRNGCPIAFIDWDFAGPGRRIDDVAYMAWSWSIYPVEQVPIPYQAEQVRDVRDGYGYPWADELVHAMVHQQTVLINEESAHLANLALPAARRDQALHAIEWATASRDTVNRHIDVLLSALR</sequence>
<dbReference type="Pfam" id="PF01636">
    <property type="entry name" value="APH"/>
    <property type="match status" value="1"/>
</dbReference>
<dbReference type="InterPro" id="IPR011009">
    <property type="entry name" value="Kinase-like_dom_sf"/>
</dbReference>